<evidence type="ECO:0000313" key="2">
    <source>
        <dbReference type="Proteomes" id="UP000324222"/>
    </source>
</evidence>
<evidence type="ECO:0000313" key="1">
    <source>
        <dbReference type="EMBL" id="MPC30492.1"/>
    </source>
</evidence>
<name>A0A5B7E916_PORTR</name>
<dbReference type="AlphaFoldDB" id="A0A5B7E916"/>
<gene>
    <name evidence="1" type="ORF">E2C01_023759</name>
</gene>
<protein>
    <submittedName>
        <fullName evidence="1">Uncharacterized protein</fullName>
    </submittedName>
</protein>
<comment type="caution">
    <text evidence="1">The sequence shown here is derived from an EMBL/GenBank/DDBJ whole genome shotgun (WGS) entry which is preliminary data.</text>
</comment>
<dbReference type="EMBL" id="VSRR010002265">
    <property type="protein sequence ID" value="MPC30492.1"/>
    <property type="molecule type" value="Genomic_DNA"/>
</dbReference>
<dbReference type="Proteomes" id="UP000324222">
    <property type="component" value="Unassembled WGS sequence"/>
</dbReference>
<sequence length="156" mass="17338">MHGGLSLSPPPRHLQGFCFLCPLESHLKSRDGTGNNVSFRGRVLQYEKLLTDNEGGTGRYFAPWVIRPDVAITQSQYLQHARQPVQGRAAALVFRSVSRVVWDKGGGHGPNFSRVAPLRKRFERSFRFEPSLTGARGCESAEDCGELPSRKVEKTA</sequence>
<accession>A0A5B7E916</accession>
<organism evidence="1 2">
    <name type="scientific">Portunus trituberculatus</name>
    <name type="common">Swimming crab</name>
    <name type="synonym">Neptunus trituberculatus</name>
    <dbReference type="NCBI Taxonomy" id="210409"/>
    <lineage>
        <taxon>Eukaryota</taxon>
        <taxon>Metazoa</taxon>
        <taxon>Ecdysozoa</taxon>
        <taxon>Arthropoda</taxon>
        <taxon>Crustacea</taxon>
        <taxon>Multicrustacea</taxon>
        <taxon>Malacostraca</taxon>
        <taxon>Eumalacostraca</taxon>
        <taxon>Eucarida</taxon>
        <taxon>Decapoda</taxon>
        <taxon>Pleocyemata</taxon>
        <taxon>Brachyura</taxon>
        <taxon>Eubrachyura</taxon>
        <taxon>Portunoidea</taxon>
        <taxon>Portunidae</taxon>
        <taxon>Portuninae</taxon>
        <taxon>Portunus</taxon>
    </lineage>
</organism>
<reference evidence="1 2" key="1">
    <citation type="submission" date="2019-05" db="EMBL/GenBank/DDBJ databases">
        <title>Another draft genome of Portunus trituberculatus and its Hox gene families provides insights of decapod evolution.</title>
        <authorList>
            <person name="Jeong J.-H."/>
            <person name="Song I."/>
            <person name="Kim S."/>
            <person name="Choi T."/>
            <person name="Kim D."/>
            <person name="Ryu S."/>
            <person name="Kim W."/>
        </authorList>
    </citation>
    <scope>NUCLEOTIDE SEQUENCE [LARGE SCALE GENOMIC DNA]</scope>
    <source>
        <tissue evidence="1">Muscle</tissue>
    </source>
</reference>
<proteinExistence type="predicted"/>
<keyword evidence="2" id="KW-1185">Reference proteome</keyword>